<dbReference type="Proteomes" id="UP000815325">
    <property type="component" value="Unassembled WGS sequence"/>
</dbReference>
<keyword evidence="3" id="KW-1185">Reference proteome</keyword>
<protein>
    <recommendedName>
        <fullName evidence="4">Encoded protein</fullName>
    </recommendedName>
</protein>
<feature type="compositionally biased region" description="Low complexity" evidence="1">
    <location>
        <begin position="40"/>
        <end position="51"/>
    </location>
</feature>
<feature type="region of interest" description="Disordered" evidence="1">
    <location>
        <begin position="36"/>
        <end position="82"/>
    </location>
</feature>
<reference evidence="2" key="1">
    <citation type="submission" date="2017-08" db="EMBL/GenBank/DDBJ databases">
        <authorList>
            <person name="Polle J.E."/>
            <person name="Barry K."/>
            <person name="Cushman J."/>
            <person name="Schmutz J."/>
            <person name="Tran D."/>
            <person name="Hathwaick L.T."/>
            <person name="Yim W.C."/>
            <person name="Jenkins J."/>
            <person name="Mckie-Krisberg Z.M."/>
            <person name="Prochnik S."/>
            <person name="Lindquist E."/>
            <person name="Dockter R.B."/>
            <person name="Adam C."/>
            <person name="Molina H."/>
            <person name="Bunkerborg J."/>
            <person name="Jin E."/>
            <person name="Buchheim M."/>
            <person name="Magnuson J."/>
        </authorList>
    </citation>
    <scope>NUCLEOTIDE SEQUENCE</scope>
    <source>
        <strain evidence="2">CCAP 19/18</strain>
    </source>
</reference>
<comment type="caution">
    <text evidence="2">The sequence shown here is derived from an EMBL/GenBank/DDBJ whole genome shotgun (WGS) entry which is preliminary data.</text>
</comment>
<sequence length="82" mass="9704">MVLQRAWRTKAALLILARERQRKQRERFLQHLKLFERPMPQAQKQQQPKGARLPFSWKDSLGKKGSNPHRQEGSRKGTDQTN</sequence>
<name>A0ABQ7FYA3_DUNSA</name>
<feature type="compositionally biased region" description="Basic and acidic residues" evidence="1">
    <location>
        <begin position="69"/>
        <end position="82"/>
    </location>
</feature>
<proteinExistence type="predicted"/>
<gene>
    <name evidence="2" type="ORF">DUNSADRAFT_843</name>
</gene>
<accession>A0ABQ7FYA3</accession>
<dbReference type="EMBL" id="MU070526">
    <property type="protein sequence ID" value="KAF5827341.1"/>
    <property type="molecule type" value="Genomic_DNA"/>
</dbReference>
<evidence type="ECO:0000313" key="3">
    <source>
        <dbReference type="Proteomes" id="UP000815325"/>
    </source>
</evidence>
<evidence type="ECO:0000256" key="1">
    <source>
        <dbReference type="SAM" id="MobiDB-lite"/>
    </source>
</evidence>
<evidence type="ECO:0000313" key="2">
    <source>
        <dbReference type="EMBL" id="KAF5827341.1"/>
    </source>
</evidence>
<evidence type="ECO:0008006" key="4">
    <source>
        <dbReference type="Google" id="ProtNLM"/>
    </source>
</evidence>
<organism evidence="2 3">
    <name type="scientific">Dunaliella salina</name>
    <name type="common">Green alga</name>
    <name type="synonym">Protococcus salinus</name>
    <dbReference type="NCBI Taxonomy" id="3046"/>
    <lineage>
        <taxon>Eukaryota</taxon>
        <taxon>Viridiplantae</taxon>
        <taxon>Chlorophyta</taxon>
        <taxon>core chlorophytes</taxon>
        <taxon>Chlorophyceae</taxon>
        <taxon>CS clade</taxon>
        <taxon>Chlamydomonadales</taxon>
        <taxon>Dunaliellaceae</taxon>
        <taxon>Dunaliella</taxon>
    </lineage>
</organism>